<evidence type="ECO:0000256" key="2">
    <source>
        <dbReference type="SAM" id="MobiDB-lite"/>
    </source>
</evidence>
<feature type="coiled-coil region" evidence="1">
    <location>
        <begin position="76"/>
        <end position="110"/>
    </location>
</feature>
<dbReference type="EMBL" id="FUWM01000005">
    <property type="protein sequence ID" value="SJZ35444.1"/>
    <property type="molecule type" value="Genomic_DNA"/>
</dbReference>
<gene>
    <name evidence="4" type="ORF">SAMN02745118_00511</name>
</gene>
<organism evidence="4 5">
    <name type="scientific">Selenihalanaerobacter shriftii</name>
    <dbReference type="NCBI Taxonomy" id="142842"/>
    <lineage>
        <taxon>Bacteria</taxon>
        <taxon>Bacillati</taxon>
        <taxon>Bacillota</taxon>
        <taxon>Clostridia</taxon>
        <taxon>Halanaerobiales</taxon>
        <taxon>Halobacteroidaceae</taxon>
        <taxon>Selenihalanaerobacter</taxon>
    </lineage>
</organism>
<keyword evidence="3" id="KW-0812">Transmembrane</keyword>
<name>A0A1T4JZ91_9FIRM</name>
<evidence type="ECO:0000256" key="3">
    <source>
        <dbReference type="SAM" id="Phobius"/>
    </source>
</evidence>
<reference evidence="5" key="1">
    <citation type="submission" date="2017-02" db="EMBL/GenBank/DDBJ databases">
        <authorList>
            <person name="Varghese N."/>
            <person name="Submissions S."/>
        </authorList>
    </citation>
    <scope>NUCLEOTIDE SEQUENCE [LARGE SCALE GENOMIC DNA]</scope>
    <source>
        <strain evidence="5">ATCC BAA-73</strain>
    </source>
</reference>
<proteinExistence type="predicted"/>
<keyword evidence="3" id="KW-1133">Transmembrane helix</keyword>
<keyword evidence="1" id="KW-0175">Coiled coil</keyword>
<feature type="region of interest" description="Disordered" evidence="2">
    <location>
        <begin position="21"/>
        <end position="42"/>
    </location>
</feature>
<feature type="compositionally biased region" description="Basic residues" evidence="2">
    <location>
        <begin position="27"/>
        <end position="41"/>
    </location>
</feature>
<dbReference type="Proteomes" id="UP000190625">
    <property type="component" value="Unassembled WGS sequence"/>
</dbReference>
<dbReference type="InterPro" id="IPR007060">
    <property type="entry name" value="FtsL/DivIC"/>
</dbReference>
<protein>
    <submittedName>
        <fullName evidence="4">Cell division protein FtsL</fullName>
    </submittedName>
</protein>
<accession>A0A1T4JZ91</accession>
<dbReference type="Pfam" id="PF04977">
    <property type="entry name" value="DivIC"/>
    <property type="match status" value="1"/>
</dbReference>
<evidence type="ECO:0000313" key="5">
    <source>
        <dbReference type="Proteomes" id="UP000190625"/>
    </source>
</evidence>
<keyword evidence="5" id="KW-1185">Reference proteome</keyword>
<dbReference type="STRING" id="142842.SAMN02745118_00511"/>
<evidence type="ECO:0000313" key="4">
    <source>
        <dbReference type="EMBL" id="SJZ35444.1"/>
    </source>
</evidence>
<dbReference type="GO" id="GO:0051301">
    <property type="term" value="P:cell division"/>
    <property type="evidence" value="ECO:0007669"/>
    <property type="project" value="UniProtKB-KW"/>
</dbReference>
<feature type="transmembrane region" description="Helical" evidence="3">
    <location>
        <begin position="49"/>
        <end position="70"/>
    </location>
</feature>
<evidence type="ECO:0000256" key="1">
    <source>
        <dbReference type="SAM" id="Coils"/>
    </source>
</evidence>
<dbReference type="AlphaFoldDB" id="A0A1T4JZ91"/>
<sequence length="182" mass="21217">MNKLIVVDKKKEVKDYKRLNSTARKDRNTKKKRVRKQRSNKQKNNSNTLLFMSGYALIILIIVIFGILYINKYVEMNKINLQMNQVQSKIKDLEEEKQKLKLNLSQYKSLDRIENIAKVELGMVEPKQVKYISMNSKNGTSLKQNQDLHLNDRLVEISKLGEKVSTWLQGFSQVEAGTLNNE</sequence>
<keyword evidence="3" id="KW-0472">Membrane</keyword>
<keyword evidence="4" id="KW-0131">Cell cycle</keyword>
<keyword evidence="4" id="KW-0132">Cell division</keyword>